<dbReference type="RefSeq" id="XP_005761108.1">
    <property type="nucleotide sequence ID" value="XM_005761051.1"/>
</dbReference>
<dbReference type="InterPro" id="IPR051213">
    <property type="entry name" value="START_lipid_transfer"/>
</dbReference>
<reference evidence="2" key="2">
    <citation type="submission" date="2024-10" db="UniProtKB">
        <authorList>
            <consortium name="EnsemblProtists"/>
        </authorList>
    </citation>
    <scope>IDENTIFICATION</scope>
</reference>
<protein>
    <recommendedName>
        <fullName evidence="1">START domain-containing protein</fullName>
    </recommendedName>
</protein>
<dbReference type="InterPro" id="IPR023393">
    <property type="entry name" value="START-like_dom_sf"/>
</dbReference>
<dbReference type="PANTHER" id="PTHR19308:SF14">
    <property type="entry name" value="START DOMAIN-CONTAINING PROTEIN"/>
    <property type="match status" value="1"/>
</dbReference>
<dbReference type="PANTHER" id="PTHR19308">
    <property type="entry name" value="PHOSPHATIDYLCHOLINE TRANSFER PROTEIN"/>
    <property type="match status" value="1"/>
</dbReference>
<dbReference type="GeneID" id="17254834"/>
<dbReference type="SUPFAM" id="SSF55961">
    <property type="entry name" value="Bet v1-like"/>
    <property type="match status" value="1"/>
</dbReference>
<reference evidence="3" key="1">
    <citation type="journal article" date="2013" name="Nature">
        <title>Pan genome of the phytoplankton Emiliania underpins its global distribution.</title>
        <authorList>
            <person name="Read B.A."/>
            <person name="Kegel J."/>
            <person name="Klute M.J."/>
            <person name="Kuo A."/>
            <person name="Lefebvre S.C."/>
            <person name="Maumus F."/>
            <person name="Mayer C."/>
            <person name="Miller J."/>
            <person name="Monier A."/>
            <person name="Salamov A."/>
            <person name="Young J."/>
            <person name="Aguilar M."/>
            <person name="Claverie J.M."/>
            <person name="Frickenhaus S."/>
            <person name="Gonzalez K."/>
            <person name="Herman E.K."/>
            <person name="Lin Y.C."/>
            <person name="Napier J."/>
            <person name="Ogata H."/>
            <person name="Sarno A.F."/>
            <person name="Shmutz J."/>
            <person name="Schroeder D."/>
            <person name="de Vargas C."/>
            <person name="Verret F."/>
            <person name="von Dassow P."/>
            <person name="Valentin K."/>
            <person name="Van de Peer Y."/>
            <person name="Wheeler G."/>
            <person name="Dacks J.B."/>
            <person name="Delwiche C.F."/>
            <person name="Dyhrman S.T."/>
            <person name="Glockner G."/>
            <person name="John U."/>
            <person name="Richards T."/>
            <person name="Worden A.Z."/>
            <person name="Zhang X."/>
            <person name="Grigoriev I.V."/>
            <person name="Allen A.E."/>
            <person name="Bidle K."/>
            <person name="Borodovsky M."/>
            <person name="Bowler C."/>
            <person name="Brownlee C."/>
            <person name="Cock J.M."/>
            <person name="Elias M."/>
            <person name="Gladyshev V.N."/>
            <person name="Groth M."/>
            <person name="Guda C."/>
            <person name="Hadaegh A."/>
            <person name="Iglesias-Rodriguez M.D."/>
            <person name="Jenkins J."/>
            <person name="Jones B.M."/>
            <person name="Lawson T."/>
            <person name="Leese F."/>
            <person name="Lindquist E."/>
            <person name="Lobanov A."/>
            <person name="Lomsadze A."/>
            <person name="Malik S.B."/>
            <person name="Marsh M.E."/>
            <person name="Mackinder L."/>
            <person name="Mock T."/>
            <person name="Mueller-Roeber B."/>
            <person name="Pagarete A."/>
            <person name="Parker M."/>
            <person name="Probert I."/>
            <person name="Quesneville H."/>
            <person name="Raines C."/>
            <person name="Rensing S.A."/>
            <person name="Riano-Pachon D.M."/>
            <person name="Richier S."/>
            <person name="Rokitta S."/>
            <person name="Shiraiwa Y."/>
            <person name="Soanes D.M."/>
            <person name="van der Giezen M."/>
            <person name="Wahlund T.M."/>
            <person name="Williams B."/>
            <person name="Wilson W."/>
            <person name="Wolfe G."/>
            <person name="Wurch L.L."/>
        </authorList>
    </citation>
    <scope>NUCLEOTIDE SEQUENCE</scope>
</reference>
<dbReference type="KEGG" id="ehx:EMIHUDRAFT_446330"/>
<dbReference type="GO" id="GO:0005737">
    <property type="term" value="C:cytoplasm"/>
    <property type="evidence" value="ECO:0007669"/>
    <property type="project" value="UniProtKB-ARBA"/>
</dbReference>
<organism evidence="2 3">
    <name type="scientific">Emiliania huxleyi (strain CCMP1516)</name>
    <dbReference type="NCBI Taxonomy" id="280463"/>
    <lineage>
        <taxon>Eukaryota</taxon>
        <taxon>Haptista</taxon>
        <taxon>Haptophyta</taxon>
        <taxon>Prymnesiophyceae</taxon>
        <taxon>Isochrysidales</taxon>
        <taxon>Noelaerhabdaceae</taxon>
        <taxon>Emiliania</taxon>
    </lineage>
</organism>
<dbReference type="PaxDb" id="2903-EOD08679"/>
<proteinExistence type="predicted"/>
<dbReference type="GO" id="GO:0008289">
    <property type="term" value="F:lipid binding"/>
    <property type="evidence" value="ECO:0007669"/>
    <property type="project" value="InterPro"/>
</dbReference>
<evidence type="ECO:0000259" key="1">
    <source>
        <dbReference type="PROSITE" id="PS50848"/>
    </source>
</evidence>
<dbReference type="eggNOG" id="ENOG502SF5U">
    <property type="taxonomic scope" value="Eukaryota"/>
</dbReference>
<name>A0A0D3IBP4_EMIH1</name>
<dbReference type="EnsemblProtists" id="EOD08679">
    <property type="protein sequence ID" value="EOD08679"/>
    <property type="gene ID" value="EMIHUDRAFT_446330"/>
</dbReference>
<evidence type="ECO:0000313" key="2">
    <source>
        <dbReference type="EnsemblProtists" id="EOD08679"/>
    </source>
</evidence>
<dbReference type="Proteomes" id="UP000013827">
    <property type="component" value="Unassembled WGS sequence"/>
</dbReference>
<dbReference type="AlphaFoldDB" id="A0A0D3IBP4"/>
<feature type="domain" description="START" evidence="1">
    <location>
        <begin position="1"/>
        <end position="161"/>
    </location>
</feature>
<dbReference type="InterPro" id="IPR002913">
    <property type="entry name" value="START_lipid-bd_dom"/>
</dbReference>
<dbReference type="Pfam" id="PF01852">
    <property type="entry name" value="START"/>
    <property type="match status" value="1"/>
</dbReference>
<dbReference type="Gene3D" id="3.30.530.20">
    <property type="match status" value="1"/>
</dbReference>
<keyword evidence="3" id="KW-1185">Reference proteome</keyword>
<evidence type="ECO:0000313" key="3">
    <source>
        <dbReference type="Proteomes" id="UP000013827"/>
    </source>
</evidence>
<dbReference type="HOGENOM" id="CLU_978068_0_0_1"/>
<accession>A0A0D3IBP4</accession>
<dbReference type="PROSITE" id="PS50848">
    <property type="entry name" value="START"/>
    <property type="match status" value="1"/>
</dbReference>
<sequence>MLEVSASATVDLSIAALLSVFAEPALNLKWNERLSEQTLLHAGNRTVAHQLYPMPWPLTDRDFVLTCDERVDERLRSFFSSCSSTSHPAFPSQEPGVVRAELVRSSWSFTAVPGSESTHVTFSSAVDPKGALPRPLVAAAQRLGRDQLISALVEEARGRTPSPRFEHWAAAADAQGQAGHSTPNRASWPSAALVRTARGVVAVVRGVATAATARCLAAGNAAANATTAARAEAVLAAARVRQRVRFAEPSSFVSATEGEGEWVWIWMRRLSGAMWAALGVGGNGS</sequence>